<dbReference type="EMBL" id="GBRH01267696">
    <property type="protein sequence ID" value="JAD30199.1"/>
    <property type="molecule type" value="Transcribed_RNA"/>
</dbReference>
<proteinExistence type="predicted"/>
<reference evidence="1" key="1">
    <citation type="submission" date="2014-09" db="EMBL/GenBank/DDBJ databases">
        <authorList>
            <person name="Magalhaes I.L.F."/>
            <person name="Oliveira U."/>
            <person name="Santos F.R."/>
            <person name="Vidigal T.H.D.A."/>
            <person name="Brescovit A.D."/>
            <person name="Santos A.J."/>
        </authorList>
    </citation>
    <scope>NUCLEOTIDE SEQUENCE</scope>
    <source>
        <tissue evidence="1">Shoot tissue taken approximately 20 cm above the soil surface</tissue>
    </source>
</reference>
<dbReference type="AlphaFoldDB" id="A0A0A8YT14"/>
<protein>
    <submittedName>
        <fullName evidence="1">Uncharacterized protein</fullName>
    </submittedName>
</protein>
<organism evidence="1">
    <name type="scientific">Arundo donax</name>
    <name type="common">Giant reed</name>
    <name type="synonym">Donax arundinaceus</name>
    <dbReference type="NCBI Taxonomy" id="35708"/>
    <lineage>
        <taxon>Eukaryota</taxon>
        <taxon>Viridiplantae</taxon>
        <taxon>Streptophyta</taxon>
        <taxon>Embryophyta</taxon>
        <taxon>Tracheophyta</taxon>
        <taxon>Spermatophyta</taxon>
        <taxon>Magnoliopsida</taxon>
        <taxon>Liliopsida</taxon>
        <taxon>Poales</taxon>
        <taxon>Poaceae</taxon>
        <taxon>PACMAD clade</taxon>
        <taxon>Arundinoideae</taxon>
        <taxon>Arundineae</taxon>
        <taxon>Arundo</taxon>
    </lineage>
</organism>
<name>A0A0A8YT14_ARUDO</name>
<sequence>MLPWPSVLFITPNSDTSKSLFRLSVAYA</sequence>
<reference evidence="1" key="2">
    <citation type="journal article" date="2015" name="Data Brief">
        <title>Shoot transcriptome of the giant reed, Arundo donax.</title>
        <authorList>
            <person name="Barrero R.A."/>
            <person name="Guerrero F.D."/>
            <person name="Moolhuijzen P."/>
            <person name="Goolsby J.A."/>
            <person name="Tidwell J."/>
            <person name="Bellgard S.E."/>
            <person name="Bellgard M.I."/>
        </authorList>
    </citation>
    <scope>NUCLEOTIDE SEQUENCE</scope>
    <source>
        <tissue evidence="1">Shoot tissue taken approximately 20 cm above the soil surface</tissue>
    </source>
</reference>
<evidence type="ECO:0000313" key="1">
    <source>
        <dbReference type="EMBL" id="JAD30199.1"/>
    </source>
</evidence>
<accession>A0A0A8YT14</accession>